<dbReference type="InterPro" id="IPR021874">
    <property type="entry name" value="Phage_Mu_Gp27"/>
</dbReference>
<protein>
    <recommendedName>
        <fullName evidence="3">Phage protein</fullName>
    </recommendedName>
</protein>
<dbReference type="EMBL" id="NJPP01000018">
    <property type="protein sequence ID" value="PIT69712.1"/>
    <property type="molecule type" value="Genomic_DNA"/>
</dbReference>
<sequence length="193" mass="20805">MRKVGRGRLTAIDLLPQACDQIIAEAAEALNGREKTQMAIYGEFKAALKALQKEMGLNFSIPSFSSFNRYSLRLAVMSRRLEQTREIAASLSQRFDAKASDNITLLTAAAIKELIFSTLSSGKSLSPKAAQELANALKGVLAAEHLSTTRRQRLEKDFTQKASKAVDAAAAAAGLSEETARAIRAQVLGVKHG</sequence>
<organism evidence="1 2">
    <name type="scientific">Bartonella tribocorum</name>
    <dbReference type="NCBI Taxonomy" id="85701"/>
    <lineage>
        <taxon>Bacteria</taxon>
        <taxon>Pseudomonadati</taxon>
        <taxon>Pseudomonadota</taxon>
        <taxon>Alphaproteobacteria</taxon>
        <taxon>Hyphomicrobiales</taxon>
        <taxon>Bartonellaceae</taxon>
        <taxon>Bartonella</taxon>
    </lineage>
</organism>
<dbReference type="RefSeq" id="WP_100130754.1">
    <property type="nucleotide sequence ID" value="NZ_CADDYJ010000001.1"/>
</dbReference>
<evidence type="ECO:0000313" key="2">
    <source>
        <dbReference type="Proteomes" id="UP000230791"/>
    </source>
</evidence>
<dbReference type="Proteomes" id="UP000230791">
    <property type="component" value="Unassembled WGS sequence"/>
</dbReference>
<gene>
    <name evidence="1" type="ORF">CEV08_05780</name>
</gene>
<name>A0A2M6UU46_9HYPH</name>
<comment type="caution">
    <text evidence="1">The sequence shown here is derived from an EMBL/GenBank/DDBJ whole genome shotgun (WGS) entry which is preliminary data.</text>
</comment>
<accession>A0A2M6UU46</accession>
<dbReference type="AlphaFoldDB" id="A0A2M6UU46"/>
<proteinExistence type="predicted"/>
<evidence type="ECO:0008006" key="3">
    <source>
        <dbReference type="Google" id="ProtNLM"/>
    </source>
</evidence>
<evidence type="ECO:0000313" key="1">
    <source>
        <dbReference type="EMBL" id="PIT69712.1"/>
    </source>
</evidence>
<dbReference type="OrthoDB" id="7594814at2"/>
<reference evidence="1 2" key="1">
    <citation type="submission" date="2017-06" db="EMBL/GenBank/DDBJ databases">
        <title>Draft genome of Bartonella tribocorum C635.</title>
        <authorList>
            <person name="Hadjadj L."/>
            <person name="Jiyipong T."/>
            <person name="Diene S.M."/>
            <person name="Morand S."/>
            <person name="Rolain J.-M."/>
        </authorList>
    </citation>
    <scope>NUCLEOTIDE SEQUENCE [LARGE SCALE GENOMIC DNA]</scope>
    <source>
        <strain evidence="1 2">C635</strain>
    </source>
</reference>
<dbReference type="Pfam" id="PF11985">
    <property type="entry name" value="Phage_Mu_Gp27"/>
    <property type="match status" value="1"/>
</dbReference>